<accession>A0ACC3TDY5</accession>
<comment type="caution">
    <text evidence="1">The sequence shown here is derived from an EMBL/GenBank/DDBJ whole genome shotgun (WGS) entry which is preliminary data.</text>
</comment>
<proteinExistence type="predicted"/>
<organism evidence="1 2">
    <name type="scientific">Lipomyces orientalis</name>
    <dbReference type="NCBI Taxonomy" id="1233043"/>
    <lineage>
        <taxon>Eukaryota</taxon>
        <taxon>Fungi</taxon>
        <taxon>Dikarya</taxon>
        <taxon>Ascomycota</taxon>
        <taxon>Saccharomycotina</taxon>
        <taxon>Lipomycetes</taxon>
        <taxon>Lipomycetales</taxon>
        <taxon>Lipomycetaceae</taxon>
        <taxon>Lipomyces</taxon>
    </lineage>
</organism>
<sequence>MASLEYRTFTFRNVNSSPIQLDLVRDTSAPTSSASPKTLVFFHGGGLFSGNRRSRFPGLPLELLMERGWLILTADYHLLPESQVEDMINDVKHLETWILAEGRQLGLDPGLIAVAGASAGAFVSCLALTSWTKLRPRAFYSLYGMLDTDSDWYGTMKDASTSFVGLPVGSLLAENSEQYLLAGNMPVWHDTTEMNDPRNRICLFMWLLKEGKIGPIVTRSLKAATGENSLLDLITSFFPPTVAIHGTADSIVPIDDSHALVAALSRAGVENQLVEVSGADHGISPQDQYHAEIEKSVDLFEAFIRS</sequence>
<protein>
    <submittedName>
        <fullName evidence="1">Alpha/Beta hydrolase protein</fullName>
    </submittedName>
</protein>
<gene>
    <name evidence="1" type="ORF">V1517DRAFT_332816</name>
</gene>
<name>A0ACC3TDY5_9ASCO</name>
<dbReference type="EMBL" id="MU970194">
    <property type="protein sequence ID" value="KAK9319367.1"/>
    <property type="molecule type" value="Genomic_DNA"/>
</dbReference>
<evidence type="ECO:0000313" key="2">
    <source>
        <dbReference type="Proteomes" id="UP001489719"/>
    </source>
</evidence>
<keyword evidence="1" id="KW-0378">Hydrolase</keyword>
<keyword evidence="2" id="KW-1185">Reference proteome</keyword>
<reference evidence="2" key="1">
    <citation type="journal article" date="2024" name="Front. Bioeng. Biotechnol.">
        <title>Genome-scale model development and genomic sequencing of the oleaginous clade Lipomyces.</title>
        <authorList>
            <person name="Czajka J.J."/>
            <person name="Han Y."/>
            <person name="Kim J."/>
            <person name="Mondo S.J."/>
            <person name="Hofstad B.A."/>
            <person name="Robles A."/>
            <person name="Haridas S."/>
            <person name="Riley R."/>
            <person name="LaButti K."/>
            <person name="Pangilinan J."/>
            <person name="Andreopoulos W."/>
            <person name="Lipzen A."/>
            <person name="Yan J."/>
            <person name="Wang M."/>
            <person name="Ng V."/>
            <person name="Grigoriev I.V."/>
            <person name="Spatafora J.W."/>
            <person name="Magnuson J.K."/>
            <person name="Baker S.E."/>
            <person name="Pomraning K.R."/>
        </authorList>
    </citation>
    <scope>NUCLEOTIDE SEQUENCE [LARGE SCALE GENOMIC DNA]</scope>
    <source>
        <strain evidence="2">CBS 10300</strain>
    </source>
</reference>
<evidence type="ECO:0000313" key="1">
    <source>
        <dbReference type="EMBL" id="KAK9319367.1"/>
    </source>
</evidence>
<dbReference type="Proteomes" id="UP001489719">
    <property type="component" value="Unassembled WGS sequence"/>
</dbReference>